<reference evidence="7 8" key="1">
    <citation type="journal article" date="2011" name="J. Bacteriol.">
        <title>Genome sequence of Chthoniobacter flavus Ellin428, an aerobic heterotrophic soil bacterium.</title>
        <authorList>
            <person name="Kant R."/>
            <person name="van Passel M.W."/>
            <person name="Palva A."/>
            <person name="Lucas S."/>
            <person name="Lapidus A."/>
            <person name="Glavina Del Rio T."/>
            <person name="Dalin E."/>
            <person name="Tice H."/>
            <person name="Bruce D."/>
            <person name="Goodwin L."/>
            <person name="Pitluck S."/>
            <person name="Larimer F.W."/>
            <person name="Land M.L."/>
            <person name="Hauser L."/>
            <person name="Sangwan P."/>
            <person name="de Vos W.M."/>
            <person name="Janssen P.H."/>
            <person name="Smidt H."/>
        </authorList>
    </citation>
    <scope>NUCLEOTIDE SEQUENCE [LARGE SCALE GENOMIC DNA]</scope>
    <source>
        <strain evidence="7 8">Ellin428</strain>
    </source>
</reference>
<name>B4DC43_9BACT</name>
<proteinExistence type="inferred from homology"/>
<evidence type="ECO:0000256" key="1">
    <source>
        <dbReference type="ARBA" id="ARBA00004141"/>
    </source>
</evidence>
<organism evidence="7 8">
    <name type="scientific">Chthoniobacter flavus Ellin428</name>
    <dbReference type="NCBI Taxonomy" id="497964"/>
    <lineage>
        <taxon>Bacteria</taxon>
        <taxon>Pseudomonadati</taxon>
        <taxon>Verrucomicrobiota</taxon>
        <taxon>Spartobacteria</taxon>
        <taxon>Chthoniobacterales</taxon>
        <taxon>Chthoniobacteraceae</taxon>
        <taxon>Chthoniobacter</taxon>
    </lineage>
</organism>
<evidence type="ECO:0000256" key="2">
    <source>
        <dbReference type="ARBA" id="ARBA00007511"/>
    </source>
</evidence>
<accession>B4DC43</accession>
<keyword evidence="5 6" id="KW-0472">Membrane</keyword>
<feature type="transmembrane region" description="Helical" evidence="6">
    <location>
        <begin position="204"/>
        <end position="221"/>
    </location>
</feature>
<dbReference type="PANTHER" id="PTHR30238:SF4">
    <property type="entry name" value="SLL1022 PROTEIN"/>
    <property type="match status" value="1"/>
</dbReference>
<dbReference type="AlphaFoldDB" id="B4DC43"/>
<evidence type="ECO:0000256" key="3">
    <source>
        <dbReference type="ARBA" id="ARBA00022692"/>
    </source>
</evidence>
<dbReference type="InParanoid" id="B4DC43"/>
<keyword evidence="8" id="KW-1185">Reference proteome</keyword>
<evidence type="ECO:0000256" key="6">
    <source>
        <dbReference type="SAM" id="Phobius"/>
    </source>
</evidence>
<keyword evidence="3 6" id="KW-0812">Transmembrane</keyword>
<feature type="transmembrane region" description="Helical" evidence="6">
    <location>
        <begin position="164"/>
        <end position="184"/>
    </location>
</feature>
<dbReference type="RefSeq" id="WP_006983801.1">
    <property type="nucleotide sequence ID" value="NZ_ABVL01000043.1"/>
</dbReference>
<dbReference type="Pfam" id="PF03741">
    <property type="entry name" value="TerC"/>
    <property type="match status" value="1"/>
</dbReference>
<feature type="transmembrane region" description="Helical" evidence="6">
    <location>
        <begin position="44"/>
        <end position="67"/>
    </location>
</feature>
<keyword evidence="4 6" id="KW-1133">Transmembrane helix</keyword>
<dbReference type="PANTHER" id="PTHR30238">
    <property type="entry name" value="MEMBRANE BOUND PREDICTED REDOX MODULATOR"/>
    <property type="match status" value="1"/>
</dbReference>
<dbReference type="STRING" id="497964.CfE428DRAFT_6484"/>
<dbReference type="NCBIfam" id="TIGR03717">
    <property type="entry name" value="R_switched_YjbE"/>
    <property type="match status" value="1"/>
</dbReference>
<evidence type="ECO:0000256" key="4">
    <source>
        <dbReference type="ARBA" id="ARBA00022989"/>
    </source>
</evidence>
<sequence>MEFLSDSHFWGRWGSIVLLDLVLAGDNALVIALATRTLPARQQFWGRVVGTLGAIGLRLIFIVAITWLLTLPLLRFLGGALLVWIAIKLVHQPPHHAGKVRQGTTIAEAIWIIMLADLVMSFDNVMAISGVAQGDFVLVVFGLLLSLPLVVWGSGLLARLMNRVPFIIWLGGGVLGWVAMKMIFNDPLVVNWLGETLAQVLHQFAPWLLGTVIALLGWRFARNLERSKDAA</sequence>
<gene>
    <name evidence="7" type="ORF">CfE428DRAFT_6484</name>
</gene>
<evidence type="ECO:0000256" key="5">
    <source>
        <dbReference type="ARBA" id="ARBA00023136"/>
    </source>
</evidence>
<comment type="caution">
    <text evidence="7">The sequence shown here is derived from an EMBL/GenBank/DDBJ whole genome shotgun (WGS) entry which is preliminary data.</text>
</comment>
<dbReference type="GO" id="GO:0016020">
    <property type="term" value="C:membrane"/>
    <property type="evidence" value="ECO:0007669"/>
    <property type="project" value="UniProtKB-SubCell"/>
</dbReference>
<comment type="similarity">
    <text evidence="2">Belongs to the TerC family.</text>
</comment>
<dbReference type="Proteomes" id="UP000005824">
    <property type="component" value="Unassembled WGS sequence"/>
</dbReference>
<dbReference type="EMBL" id="ABVL01000043">
    <property type="protein sequence ID" value="EDY16017.1"/>
    <property type="molecule type" value="Genomic_DNA"/>
</dbReference>
<feature type="transmembrane region" description="Helical" evidence="6">
    <location>
        <begin position="73"/>
        <end position="90"/>
    </location>
</feature>
<dbReference type="eggNOG" id="COG0861">
    <property type="taxonomic scope" value="Bacteria"/>
</dbReference>
<evidence type="ECO:0000313" key="7">
    <source>
        <dbReference type="EMBL" id="EDY16017.1"/>
    </source>
</evidence>
<feature type="transmembrane region" description="Helical" evidence="6">
    <location>
        <begin position="136"/>
        <end position="157"/>
    </location>
</feature>
<comment type="subcellular location">
    <subcellularLocation>
        <location evidence="1">Membrane</location>
        <topology evidence="1">Multi-pass membrane protein</topology>
    </subcellularLocation>
</comment>
<feature type="transmembrane region" description="Helical" evidence="6">
    <location>
        <begin position="12"/>
        <end position="32"/>
    </location>
</feature>
<evidence type="ECO:0000313" key="8">
    <source>
        <dbReference type="Proteomes" id="UP000005824"/>
    </source>
</evidence>
<protein>
    <submittedName>
        <fullName evidence="7">Integral membrane protein TerC</fullName>
    </submittedName>
</protein>
<dbReference type="InterPro" id="IPR005496">
    <property type="entry name" value="Integral_membrane_TerC"/>
</dbReference>
<dbReference type="InterPro" id="IPR022301">
    <property type="entry name" value="Integral_membrane_YjbE"/>
</dbReference>
<feature type="transmembrane region" description="Helical" evidence="6">
    <location>
        <begin position="110"/>
        <end position="130"/>
    </location>
</feature>